<keyword evidence="2" id="KW-1185">Reference proteome</keyword>
<dbReference type="EMBL" id="MU004231">
    <property type="protein sequence ID" value="KAF2673149.1"/>
    <property type="molecule type" value="Genomic_DNA"/>
</dbReference>
<protein>
    <submittedName>
        <fullName evidence="1">Uncharacterized protein</fullName>
    </submittedName>
</protein>
<name>A0A6A6ULN6_9PEZI</name>
<evidence type="ECO:0000313" key="1">
    <source>
        <dbReference type="EMBL" id="KAF2673149.1"/>
    </source>
</evidence>
<gene>
    <name evidence="1" type="ORF">BT63DRAFT_410192</name>
</gene>
<accession>A0A6A6ULN6</accession>
<organism evidence="1 2">
    <name type="scientific">Microthyrium microscopicum</name>
    <dbReference type="NCBI Taxonomy" id="703497"/>
    <lineage>
        <taxon>Eukaryota</taxon>
        <taxon>Fungi</taxon>
        <taxon>Dikarya</taxon>
        <taxon>Ascomycota</taxon>
        <taxon>Pezizomycotina</taxon>
        <taxon>Dothideomycetes</taxon>
        <taxon>Dothideomycetes incertae sedis</taxon>
        <taxon>Microthyriales</taxon>
        <taxon>Microthyriaceae</taxon>
        <taxon>Microthyrium</taxon>
    </lineage>
</organism>
<evidence type="ECO:0000313" key="2">
    <source>
        <dbReference type="Proteomes" id="UP000799302"/>
    </source>
</evidence>
<sequence>MHIFAQIFCFMFSIIAFSNLFVAATCILPRNSSSSITDPRPSRRNFIPPPGCPFGAGGGGIYRDPPPMNYGTCIAKSPVISVAVPIHVDPFDFCLSHLSAVLAREMPTAFLVRTLCLRRAVEVIPFLLANTCQYPYVAMRLAKPLTS</sequence>
<reference evidence="1" key="1">
    <citation type="journal article" date="2020" name="Stud. Mycol.">
        <title>101 Dothideomycetes genomes: a test case for predicting lifestyles and emergence of pathogens.</title>
        <authorList>
            <person name="Haridas S."/>
            <person name="Albert R."/>
            <person name="Binder M."/>
            <person name="Bloem J."/>
            <person name="Labutti K."/>
            <person name="Salamov A."/>
            <person name="Andreopoulos B."/>
            <person name="Baker S."/>
            <person name="Barry K."/>
            <person name="Bills G."/>
            <person name="Bluhm B."/>
            <person name="Cannon C."/>
            <person name="Castanera R."/>
            <person name="Culley D."/>
            <person name="Daum C."/>
            <person name="Ezra D."/>
            <person name="Gonzalez J."/>
            <person name="Henrissat B."/>
            <person name="Kuo A."/>
            <person name="Liang C."/>
            <person name="Lipzen A."/>
            <person name="Lutzoni F."/>
            <person name="Magnuson J."/>
            <person name="Mondo S."/>
            <person name="Nolan M."/>
            <person name="Ohm R."/>
            <person name="Pangilinan J."/>
            <person name="Park H.-J."/>
            <person name="Ramirez L."/>
            <person name="Alfaro M."/>
            <person name="Sun H."/>
            <person name="Tritt A."/>
            <person name="Yoshinaga Y."/>
            <person name="Zwiers L.-H."/>
            <person name="Turgeon B."/>
            <person name="Goodwin S."/>
            <person name="Spatafora J."/>
            <person name="Crous P."/>
            <person name="Grigoriev I."/>
        </authorList>
    </citation>
    <scope>NUCLEOTIDE SEQUENCE</scope>
    <source>
        <strain evidence="1">CBS 115976</strain>
    </source>
</reference>
<dbReference type="AlphaFoldDB" id="A0A6A6ULN6"/>
<proteinExistence type="predicted"/>
<dbReference type="Proteomes" id="UP000799302">
    <property type="component" value="Unassembled WGS sequence"/>
</dbReference>